<gene>
    <name evidence="2" type="ORF">MALV_34410</name>
</gene>
<protein>
    <submittedName>
        <fullName evidence="2">Uncharacterized protein</fullName>
    </submittedName>
</protein>
<evidence type="ECO:0000256" key="1">
    <source>
        <dbReference type="SAM" id="Phobius"/>
    </source>
</evidence>
<name>A0A6N4UTC8_9MYCO</name>
<evidence type="ECO:0000313" key="2">
    <source>
        <dbReference type="EMBL" id="BBX28316.1"/>
    </source>
</evidence>
<proteinExistence type="predicted"/>
<dbReference type="AlphaFoldDB" id="A0A6N4UTC8"/>
<keyword evidence="1" id="KW-0812">Transmembrane</keyword>
<keyword evidence="3" id="KW-1185">Reference proteome</keyword>
<organism evidence="2 3">
    <name type="scientific">Mycolicibacterium alvei</name>
    <dbReference type="NCBI Taxonomy" id="67081"/>
    <lineage>
        <taxon>Bacteria</taxon>
        <taxon>Bacillati</taxon>
        <taxon>Actinomycetota</taxon>
        <taxon>Actinomycetes</taxon>
        <taxon>Mycobacteriales</taxon>
        <taxon>Mycobacteriaceae</taxon>
        <taxon>Mycolicibacterium</taxon>
    </lineage>
</organism>
<keyword evidence="1" id="KW-0472">Membrane</keyword>
<dbReference type="EMBL" id="AP022565">
    <property type="protein sequence ID" value="BBX28316.1"/>
    <property type="molecule type" value="Genomic_DNA"/>
</dbReference>
<evidence type="ECO:0000313" key="3">
    <source>
        <dbReference type="Proteomes" id="UP000466906"/>
    </source>
</evidence>
<reference evidence="2 3" key="1">
    <citation type="journal article" date="2019" name="Emerg. Microbes Infect.">
        <title>Comprehensive subspecies identification of 175 nontuberculous mycobacteria species based on 7547 genomic profiles.</title>
        <authorList>
            <person name="Matsumoto Y."/>
            <person name="Kinjo T."/>
            <person name="Motooka D."/>
            <person name="Nabeya D."/>
            <person name="Jung N."/>
            <person name="Uechi K."/>
            <person name="Horii T."/>
            <person name="Iida T."/>
            <person name="Fujita J."/>
            <person name="Nakamura S."/>
        </authorList>
    </citation>
    <scope>NUCLEOTIDE SEQUENCE [LARGE SCALE GENOMIC DNA]</scope>
    <source>
        <strain evidence="2 3">JCM 12272</strain>
    </source>
</reference>
<keyword evidence="1" id="KW-1133">Transmembrane helix</keyword>
<feature type="transmembrane region" description="Helical" evidence="1">
    <location>
        <begin position="16"/>
        <end position="37"/>
    </location>
</feature>
<sequence>MTSSAASDIGSFIEGWVPMAVIGLIAIIGSAGFFFGLDWYSRKSSYRTLAQLYTHSSAFWARWPGDRLWSAPYDELAAEANRCHELIRSVGDKRLYLSRKKGRAKKQVEVLRAEFREQIDREIAHYQGMLATVGNAMNYAVSQGRGPRQPPSTA</sequence>
<accession>A0A6N4UTC8</accession>
<dbReference type="KEGG" id="malv:MALV_34410"/>
<dbReference type="Proteomes" id="UP000466906">
    <property type="component" value="Chromosome"/>
</dbReference>